<proteinExistence type="predicted"/>
<gene>
    <name evidence="1" type="ORF">GGR21_000950</name>
</gene>
<reference evidence="1 2" key="1">
    <citation type="submission" date="2020-08" db="EMBL/GenBank/DDBJ databases">
        <title>Genomic Encyclopedia of Type Strains, Phase IV (KMG-IV): sequencing the most valuable type-strain genomes for metagenomic binning, comparative biology and taxonomic classification.</title>
        <authorList>
            <person name="Goeker M."/>
        </authorList>
    </citation>
    <scope>NUCLEOTIDE SEQUENCE [LARGE SCALE GENOMIC DNA]</scope>
    <source>
        <strain evidence="1 2">DSM 104969</strain>
    </source>
</reference>
<dbReference type="EMBL" id="JACIEP010000003">
    <property type="protein sequence ID" value="MBB4035061.1"/>
    <property type="molecule type" value="Genomic_DNA"/>
</dbReference>
<dbReference type="AlphaFoldDB" id="A0A840CIP6"/>
<evidence type="ECO:0000313" key="2">
    <source>
        <dbReference type="Proteomes" id="UP000555103"/>
    </source>
</evidence>
<sequence>MTIGIMQPYFLPYIGYFQLMNAVDKYVIYDNIQYTKKGWINRNRILKNGKDVLITVPVEKDSDYLDIKDRSVSQNFDKKKLLNQIRESYRKAPYFQEIIPLIEDIVNYEECNLAKYIYNSIDKVRVFLGIKTELIISSAIDTDHSLKGQDKVIALCKSLDAKNYYNAIGGQSLYDKNEFAKENIILNFISSNPIEYKQFKNEFVPWLSILDVMMFNSTDNIQRMLNEYKLI</sequence>
<evidence type="ECO:0000313" key="1">
    <source>
        <dbReference type="EMBL" id="MBB4035061.1"/>
    </source>
</evidence>
<keyword evidence="2" id="KW-1185">Reference proteome</keyword>
<dbReference type="InterPro" id="IPR014985">
    <property type="entry name" value="WbqC"/>
</dbReference>
<protein>
    <submittedName>
        <fullName evidence="1">Transcriptional regulator NrdR family protein</fullName>
    </submittedName>
</protein>
<dbReference type="Pfam" id="PF08889">
    <property type="entry name" value="WbqC"/>
    <property type="match status" value="1"/>
</dbReference>
<organism evidence="1 2">
    <name type="scientific">Dysgonomonas hofstadii</name>
    <dbReference type="NCBI Taxonomy" id="637886"/>
    <lineage>
        <taxon>Bacteria</taxon>
        <taxon>Pseudomonadati</taxon>
        <taxon>Bacteroidota</taxon>
        <taxon>Bacteroidia</taxon>
        <taxon>Bacteroidales</taxon>
        <taxon>Dysgonomonadaceae</taxon>
        <taxon>Dysgonomonas</taxon>
    </lineage>
</organism>
<comment type="caution">
    <text evidence="1">The sequence shown here is derived from an EMBL/GenBank/DDBJ whole genome shotgun (WGS) entry which is preliminary data.</text>
</comment>
<dbReference type="Proteomes" id="UP000555103">
    <property type="component" value="Unassembled WGS sequence"/>
</dbReference>
<accession>A0A840CIP6</accession>
<name>A0A840CIP6_9BACT</name>